<keyword evidence="3" id="KW-1185">Reference proteome</keyword>
<accession>A0A2I0B3S1</accession>
<evidence type="ECO:0000313" key="2">
    <source>
        <dbReference type="EMBL" id="PKA62440.1"/>
    </source>
</evidence>
<feature type="compositionally biased region" description="Low complexity" evidence="1">
    <location>
        <begin position="52"/>
        <end position="61"/>
    </location>
</feature>
<sequence>MRQSSGDDEHMEYLMAVSGEVVLPRPPPLWHPADVEPRPHQVEPCHGRLPRQHLLPPLLGPVRHRYVQGRYGPGETHSGEEHGPEATVGRADGGEEGNHGGDGEGEDGGEIEEAPPGGEEEGVGDRGEERGCDHGGDAGVVEAAEEEVEAAGVAAEEVAEGRGQEADRCAGEEDHERPPGCGFAGLGGLVAVDERWRHLKVKVVGII</sequence>
<dbReference type="STRING" id="1088818.A0A2I0B3S1"/>
<evidence type="ECO:0000256" key="1">
    <source>
        <dbReference type="SAM" id="MobiDB-lite"/>
    </source>
</evidence>
<evidence type="ECO:0000313" key="3">
    <source>
        <dbReference type="Proteomes" id="UP000236161"/>
    </source>
</evidence>
<feature type="compositionally biased region" description="Basic and acidic residues" evidence="1">
    <location>
        <begin position="159"/>
        <end position="178"/>
    </location>
</feature>
<feature type="compositionally biased region" description="Basic and acidic residues" evidence="1">
    <location>
        <begin position="92"/>
        <end position="102"/>
    </location>
</feature>
<feature type="compositionally biased region" description="Basic and acidic residues" evidence="1">
    <location>
        <begin position="33"/>
        <end position="46"/>
    </location>
</feature>
<organism evidence="2 3">
    <name type="scientific">Apostasia shenzhenica</name>
    <dbReference type="NCBI Taxonomy" id="1088818"/>
    <lineage>
        <taxon>Eukaryota</taxon>
        <taxon>Viridiplantae</taxon>
        <taxon>Streptophyta</taxon>
        <taxon>Embryophyta</taxon>
        <taxon>Tracheophyta</taxon>
        <taxon>Spermatophyta</taxon>
        <taxon>Magnoliopsida</taxon>
        <taxon>Liliopsida</taxon>
        <taxon>Asparagales</taxon>
        <taxon>Orchidaceae</taxon>
        <taxon>Apostasioideae</taxon>
        <taxon>Apostasia</taxon>
    </lineage>
</organism>
<name>A0A2I0B3S1_9ASPA</name>
<proteinExistence type="predicted"/>
<feature type="compositionally biased region" description="Acidic residues" evidence="1">
    <location>
        <begin position="103"/>
        <end position="122"/>
    </location>
</feature>
<dbReference type="Proteomes" id="UP000236161">
    <property type="component" value="Unassembled WGS sequence"/>
</dbReference>
<reference evidence="2 3" key="1">
    <citation type="journal article" date="2017" name="Nature">
        <title>The Apostasia genome and the evolution of orchids.</title>
        <authorList>
            <person name="Zhang G.Q."/>
            <person name="Liu K.W."/>
            <person name="Li Z."/>
            <person name="Lohaus R."/>
            <person name="Hsiao Y.Y."/>
            <person name="Niu S.C."/>
            <person name="Wang J.Y."/>
            <person name="Lin Y.C."/>
            <person name="Xu Q."/>
            <person name="Chen L.J."/>
            <person name="Yoshida K."/>
            <person name="Fujiwara S."/>
            <person name="Wang Z.W."/>
            <person name="Zhang Y.Q."/>
            <person name="Mitsuda N."/>
            <person name="Wang M."/>
            <person name="Liu G.H."/>
            <person name="Pecoraro L."/>
            <person name="Huang H.X."/>
            <person name="Xiao X.J."/>
            <person name="Lin M."/>
            <person name="Wu X.Y."/>
            <person name="Wu W.L."/>
            <person name="Chen Y.Y."/>
            <person name="Chang S.B."/>
            <person name="Sakamoto S."/>
            <person name="Ohme-Takagi M."/>
            <person name="Yagi M."/>
            <person name="Zeng S.J."/>
            <person name="Shen C.Y."/>
            <person name="Yeh C.M."/>
            <person name="Luo Y.B."/>
            <person name="Tsai W.C."/>
            <person name="Van de Peer Y."/>
            <person name="Liu Z.J."/>
        </authorList>
    </citation>
    <scope>NUCLEOTIDE SEQUENCE [LARGE SCALE GENOMIC DNA]</scope>
    <source>
        <strain evidence="3">cv. Shenzhen</strain>
        <tissue evidence="2">Stem</tissue>
    </source>
</reference>
<protein>
    <submittedName>
        <fullName evidence="2">Uncharacterized protein</fullName>
    </submittedName>
</protein>
<dbReference type="AlphaFoldDB" id="A0A2I0B3S1"/>
<feature type="region of interest" description="Disordered" evidence="1">
    <location>
        <begin position="32"/>
        <end position="178"/>
    </location>
</feature>
<feature type="compositionally biased region" description="Basic and acidic residues" evidence="1">
    <location>
        <begin position="123"/>
        <end position="136"/>
    </location>
</feature>
<gene>
    <name evidence="2" type="ORF">AXF42_Ash009326</name>
</gene>
<dbReference type="EMBL" id="KZ451917">
    <property type="protein sequence ID" value="PKA62440.1"/>
    <property type="molecule type" value="Genomic_DNA"/>
</dbReference>